<dbReference type="EC" id="2.4.1.-" evidence="5"/>
<feature type="transmembrane region" description="Helical" evidence="6">
    <location>
        <begin position="12"/>
        <end position="31"/>
    </location>
</feature>
<dbReference type="GO" id="GO:0008194">
    <property type="term" value="F:UDP-glycosyltransferase activity"/>
    <property type="evidence" value="ECO:0007669"/>
    <property type="project" value="UniProtKB-ARBA"/>
</dbReference>
<dbReference type="SUPFAM" id="SSF53756">
    <property type="entry name" value="UDP-Glycosyltransferase/glycogen phosphorylase"/>
    <property type="match status" value="1"/>
</dbReference>
<dbReference type="PANTHER" id="PTHR48047">
    <property type="entry name" value="GLYCOSYLTRANSFERASE"/>
    <property type="match status" value="1"/>
</dbReference>
<protein>
    <recommendedName>
        <fullName evidence="5">Glycosyltransferase</fullName>
        <ecNumber evidence="5">2.4.1.-</ecNumber>
    </recommendedName>
</protein>
<name>A0ABD0VPL5_DENTH</name>
<proteinExistence type="inferred from homology"/>
<evidence type="ECO:0000256" key="5">
    <source>
        <dbReference type="RuleBase" id="RU362057"/>
    </source>
</evidence>
<dbReference type="Proteomes" id="UP001552299">
    <property type="component" value="Unassembled WGS sequence"/>
</dbReference>
<evidence type="ECO:0000256" key="4">
    <source>
        <dbReference type="RuleBase" id="RU003718"/>
    </source>
</evidence>
<comment type="caution">
    <text evidence="7">The sequence shown here is derived from an EMBL/GenBank/DDBJ whole genome shotgun (WGS) entry which is preliminary data.</text>
</comment>
<accession>A0ABD0VPL5</accession>
<organism evidence="7 8">
    <name type="scientific">Dendrobium thyrsiflorum</name>
    <name type="common">Pinecone-like raceme dendrobium</name>
    <name type="synonym">Orchid</name>
    <dbReference type="NCBI Taxonomy" id="117978"/>
    <lineage>
        <taxon>Eukaryota</taxon>
        <taxon>Viridiplantae</taxon>
        <taxon>Streptophyta</taxon>
        <taxon>Embryophyta</taxon>
        <taxon>Tracheophyta</taxon>
        <taxon>Spermatophyta</taxon>
        <taxon>Magnoliopsida</taxon>
        <taxon>Liliopsida</taxon>
        <taxon>Asparagales</taxon>
        <taxon>Orchidaceae</taxon>
        <taxon>Epidendroideae</taxon>
        <taxon>Malaxideae</taxon>
        <taxon>Dendrobiinae</taxon>
        <taxon>Dendrobium</taxon>
    </lineage>
</organism>
<keyword evidence="6" id="KW-1133">Transmembrane helix</keyword>
<dbReference type="EMBL" id="JANQDX010000005">
    <property type="protein sequence ID" value="KAL0924547.1"/>
    <property type="molecule type" value="Genomic_DNA"/>
</dbReference>
<sequence>MGSSTAELHIFFLPLLTPGYMIPMLDLSVLISARGVRSTIITTPSNADFLRLSLSDHNNPNIHLLIISENSLHQPENLTSLPTPDVTPDFFDSLCRLESHVENLLLTHRPDCIISDIFYPWTTALAKRNGIPRIVFHGISYFALTVMNVISLLDLYDSVSTSDELFLIPGLPHPIKMTRSQLPQIISSPSEFTTGFDASWEENYGMVMNTFYELEPAYADSFKSSGGVRSWHVGPVFFSRHSVDRGGVAKSEVFGWLDGKEAGSVLYVCFGSLPRFTAAQFQEIRAGLEAAGRPFVWVVREDPVAEGNVPVAGEGPIGFVIKGWAPQHAILKHQAVGAFLTHCGWNSCLEGIAAGVPMVTWPIFSDQQFNERLLVDVLGVGVGVGSMVNSMREEERTVVVAERVAAAVEAVMGGGQEADERRRKAREMKVAAAKAVEEGGSSEVELGRMVDALRALKMNRTKEVAVNGVTSADSEI</sequence>
<dbReference type="PANTHER" id="PTHR48047:SF45">
    <property type="entry name" value="SCOPOLETIN GLUCOSYLTRANSFERASE-LIKE"/>
    <property type="match status" value="1"/>
</dbReference>
<reference evidence="7 8" key="1">
    <citation type="journal article" date="2024" name="Plant Biotechnol. J.">
        <title>Dendrobium thyrsiflorum genome and its molecular insights into genes involved in important horticultural traits.</title>
        <authorList>
            <person name="Chen B."/>
            <person name="Wang J.Y."/>
            <person name="Zheng P.J."/>
            <person name="Li K.L."/>
            <person name="Liang Y.M."/>
            <person name="Chen X.F."/>
            <person name="Zhang C."/>
            <person name="Zhao X."/>
            <person name="He X."/>
            <person name="Zhang G.Q."/>
            <person name="Liu Z.J."/>
            <person name="Xu Q."/>
        </authorList>
    </citation>
    <scope>NUCLEOTIDE SEQUENCE [LARGE SCALE GENOMIC DNA]</scope>
    <source>
        <strain evidence="7">GZMU011</strain>
    </source>
</reference>
<dbReference type="Gene3D" id="3.40.50.2000">
    <property type="entry name" value="Glycogen Phosphorylase B"/>
    <property type="match status" value="2"/>
</dbReference>
<evidence type="ECO:0000256" key="6">
    <source>
        <dbReference type="SAM" id="Phobius"/>
    </source>
</evidence>
<gene>
    <name evidence="7" type="ORF">M5K25_005385</name>
</gene>
<dbReference type="PROSITE" id="PS00375">
    <property type="entry name" value="UDPGT"/>
    <property type="match status" value="1"/>
</dbReference>
<evidence type="ECO:0000256" key="1">
    <source>
        <dbReference type="ARBA" id="ARBA00009995"/>
    </source>
</evidence>
<evidence type="ECO:0000313" key="7">
    <source>
        <dbReference type="EMBL" id="KAL0924547.1"/>
    </source>
</evidence>
<keyword evidence="6" id="KW-0472">Membrane</keyword>
<comment type="similarity">
    <text evidence="1 4">Belongs to the UDP-glycosyltransferase family.</text>
</comment>
<dbReference type="InterPro" id="IPR035595">
    <property type="entry name" value="UDP_glycos_trans_CS"/>
</dbReference>
<dbReference type="InterPro" id="IPR002213">
    <property type="entry name" value="UDP_glucos_trans"/>
</dbReference>
<dbReference type="CDD" id="cd03784">
    <property type="entry name" value="GT1_Gtf-like"/>
    <property type="match status" value="1"/>
</dbReference>
<keyword evidence="2 4" id="KW-0328">Glycosyltransferase</keyword>
<keyword evidence="8" id="KW-1185">Reference proteome</keyword>
<evidence type="ECO:0000256" key="3">
    <source>
        <dbReference type="ARBA" id="ARBA00022679"/>
    </source>
</evidence>
<feature type="transmembrane region" description="Helical" evidence="6">
    <location>
        <begin position="134"/>
        <end position="153"/>
    </location>
</feature>
<keyword evidence="6" id="KW-0812">Transmembrane</keyword>
<dbReference type="Pfam" id="PF00201">
    <property type="entry name" value="UDPGT"/>
    <property type="match status" value="1"/>
</dbReference>
<dbReference type="AlphaFoldDB" id="A0ABD0VPL5"/>
<evidence type="ECO:0000256" key="2">
    <source>
        <dbReference type="ARBA" id="ARBA00022676"/>
    </source>
</evidence>
<keyword evidence="3 4" id="KW-0808">Transferase</keyword>
<evidence type="ECO:0000313" key="8">
    <source>
        <dbReference type="Proteomes" id="UP001552299"/>
    </source>
</evidence>
<dbReference type="FunFam" id="3.40.50.2000:FF:000063">
    <property type="entry name" value="Glycosyltransferase"/>
    <property type="match status" value="1"/>
</dbReference>